<dbReference type="InterPro" id="IPR038718">
    <property type="entry name" value="SNF2-like_sf"/>
</dbReference>
<dbReference type="InterPro" id="IPR036427">
    <property type="entry name" value="Bromodomain-like_sf"/>
</dbReference>
<proteinExistence type="predicted"/>
<dbReference type="PANTHER" id="PTHR45626">
    <property type="entry name" value="TRANSCRIPTION TERMINATION FACTOR 2-RELATED"/>
    <property type="match status" value="1"/>
</dbReference>
<dbReference type="eggNOG" id="KOG1001">
    <property type="taxonomic scope" value="Eukaryota"/>
</dbReference>
<keyword evidence="6" id="KW-0862">Zinc</keyword>
<dbReference type="Pfam" id="PF00439">
    <property type="entry name" value="Bromodomain"/>
    <property type="match status" value="1"/>
</dbReference>
<feature type="region of interest" description="Disordered" evidence="7">
    <location>
        <begin position="1309"/>
        <end position="1329"/>
    </location>
</feature>
<dbReference type="GO" id="GO:0008270">
    <property type="term" value="F:zinc ion binding"/>
    <property type="evidence" value="ECO:0007669"/>
    <property type="project" value="UniProtKB-KW"/>
</dbReference>
<keyword evidence="3" id="KW-0067">ATP-binding</keyword>
<dbReference type="PROSITE" id="PS50014">
    <property type="entry name" value="BROMODOMAIN_2"/>
    <property type="match status" value="1"/>
</dbReference>
<dbReference type="GO" id="GO:0008094">
    <property type="term" value="F:ATP-dependent activity, acting on DNA"/>
    <property type="evidence" value="ECO:0007669"/>
    <property type="project" value="TreeGrafter"/>
</dbReference>
<evidence type="ECO:0000313" key="10">
    <source>
        <dbReference type="EMBL" id="EJK74515.1"/>
    </source>
</evidence>
<dbReference type="InterPro" id="IPR050628">
    <property type="entry name" value="SNF2_RAD54_helicase_TF"/>
</dbReference>
<accession>K0TAG8</accession>
<sequence>MLPEPGVSAEAGRANMSDTDTAAVGYILLDSCELVVDLNGCNLATNSVYNVWHDVRLRSDSLNDPPDDSFANLVLIPDSPGEKADNSMTGLTNAYNVLPFSGNVDEIAVRRKKRKIDSENAPGGRKSDASLLIGLAMSLNRQADAYDASRPCLDEEVNLRSLRASRFQVMLFKSAPRNSIGGVAGNERQIVKLQGSLLITFSLPTSRAQSVKGSRSSKSTNPKFLSQECQLIGAIIKSDWRLLESRMSELQSKEFAIPQEGIASLFPDKMDVTDLYARISGANDQLSTLLPEERQGRVQESDDRQIDLLGLPNEVMITGLTPFLSAKSLHSLRVSSRKLFVSLQSVVPGLKLDLFPHQIRSLSWMEQRERSSVVEEDIIRCDDKLGGNLHRAVTGGASISLNSRRSCDPDSNSIKFDAITGDALCAGAAESRTTRCARGGLLCDDPGLGKSITILSLILRSNGLTTEPMGGQKNRTDDDVLFKAYWESNFITDHVRRPSILKLVRNLIKSDSESSWFVPPIDDEFLQIAPDYLDIIRQPVSLDDIRSDYDKSSTLSRDFDGFVRTVGRVFKNARTYNPADHPVHLAAIRLEVNFERIVAKFKADTVEFGLKSISRMSRDPSMRSLVELFKAREEADITNDMVPSKSTLLVVPDHLLEHFEAQICDHVDFGYISSSQKIYYHSSKRNSHVLSSSDIIYGLNEVPVDRWPAIMFDDGTKQLPEPEVLSRFLLVVTTYQRFTLGFKYGSIEQEKRSQITGRGYFWGDEMPMPSSLQKVTWLRIIVDEGHVMGKHANNMCQFAAWIKADRRWAMTGTPTQQVARQHGTAVLKSLFNLTNFVNHDFFSKRLGREQDWNALISQGWRENKLVSFYRLKHLLSFLMIRHTKGDLEDIIPPPTTEKSLVKLSLQERTAYNTIVCMVRTNIITTSMEGETSGRQDSLLHANNAKYAGQALTNLRISSCGGIRILPTITNVNWDETLSMLRERHGLNENRIAKANDFIHRASSGDLSVCRACAVRLQTLFLMPCGCLVCPECISSSARQCPVCCKPFDVDEFQRLQPGLELTIKTDLLDQETDQTQSSQQSDTILQTRKHRKGESCVYSPSHADGRCRICGEEHFDCNFLNAQKKCKICHKTARDCPDYASKSKHVINKILDLRNSGKSLQCSPVPTRRFGKKSHHKRPLKVIVYAQERSIYEYFGDHLIRRFGCFVMLLSKQGSVGLDLSFVSHIFFLESFYDKSVQKQVIARAYRMGALGPVHVEHVMAEESIEELMERINEGDQIEDSEKNAKLHKLLNGARLIRETDTVSILNRPAENSNPRANRKVSFATETLI</sequence>
<evidence type="ECO:0000259" key="8">
    <source>
        <dbReference type="PROSITE" id="PS50014"/>
    </source>
</evidence>
<dbReference type="Gene3D" id="3.40.50.10810">
    <property type="entry name" value="Tandem AAA-ATPase domain"/>
    <property type="match status" value="1"/>
</dbReference>
<keyword evidence="1" id="KW-0547">Nucleotide-binding</keyword>
<evidence type="ECO:0000259" key="9">
    <source>
        <dbReference type="PROSITE" id="PS50089"/>
    </source>
</evidence>
<keyword evidence="11" id="KW-1185">Reference proteome</keyword>
<dbReference type="InterPro" id="IPR001487">
    <property type="entry name" value="Bromodomain"/>
</dbReference>
<protein>
    <recommendedName>
        <fullName evidence="12">RING-type domain-containing protein</fullName>
    </recommendedName>
</protein>
<dbReference type="OMA" id="FLMIRHT"/>
<evidence type="ECO:0008006" key="12">
    <source>
        <dbReference type="Google" id="ProtNLM"/>
    </source>
</evidence>
<keyword evidence="4 5" id="KW-0103">Bromodomain</keyword>
<organism evidence="10 11">
    <name type="scientific">Thalassiosira oceanica</name>
    <name type="common">Marine diatom</name>
    <dbReference type="NCBI Taxonomy" id="159749"/>
    <lineage>
        <taxon>Eukaryota</taxon>
        <taxon>Sar</taxon>
        <taxon>Stramenopiles</taxon>
        <taxon>Ochrophyta</taxon>
        <taxon>Bacillariophyta</taxon>
        <taxon>Coscinodiscophyceae</taxon>
        <taxon>Thalassiosirophycidae</taxon>
        <taxon>Thalassiosirales</taxon>
        <taxon>Thalassiosiraceae</taxon>
        <taxon>Thalassiosira</taxon>
    </lineage>
</organism>
<evidence type="ECO:0000256" key="1">
    <source>
        <dbReference type="ARBA" id="ARBA00022741"/>
    </source>
</evidence>
<feature type="domain" description="RING-type" evidence="9">
    <location>
        <begin position="1009"/>
        <end position="1043"/>
    </location>
</feature>
<keyword evidence="6" id="KW-0863">Zinc-finger</keyword>
<dbReference type="InterPro" id="IPR001841">
    <property type="entry name" value="Znf_RING"/>
</dbReference>
<reference evidence="10 11" key="1">
    <citation type="journal article" date="2012" name="Genome Biol.">
        <title>Genome and low-iron response of an oceanic diatom adapted to chronic iron limitation.</title>
        <authorList>
            <person name="Lommer M."/>
            <person name="Specht M."/>
            <person name="Roy A.S."/>
            <person name="Kraemer L."/>
            <person name="Andreson R."/>
            <person name="Gutowska M.A."/>
            <person name="Wolf J."/>
            <person name="Bergner S.V."/>
            <person name="Schilhabel M.B."/>
            <person name="Klostermeier U.C."/>
            <person name="Beiko R.G."/>
            <person name="Rosenstiel P."/>
            <person name="Hippler M."/>
            <person name="Laroche J."/>
        </authorList>
    </citation>
    <scope>NUCLEOTIDE SEQUENCE [LARGE SCALE GENOMIC DNA]</scope>
    <source>
        <strain evidence="10 11">CCMP1005</strain>
    </source>
</reference>
<dbReference type="Proteomes" id="UP000266841">
    <property type="component" value="Unassembled WGS sequence"/>
</dbReference>
<keyword evidence="2" id="KW-0378">Hydrolase</keyword>
<dbReference type="GO" id="GO:0006281">
    <property type="term" value="P:DNA repair"/>
    <property type="evidence" value="ECO:0007669"/>
    <property type="project" value="TreeGrafter"/>
</dbReference>
<evidence type="ECO:0000256" key="4">
    <source>
        <dbReference type="ARBA" id="ARBA00023117"/>
    </source>
</evidence>
<evidence type="ECO:0000256" key="2">
    <source>
        <dbReference type="ARBA" id="ARBA00022801"/>
    </source>
</evidence>
<feature type="domain" description="Bromo" evidence="8">
    <location>
        <begin position="509"/>
        <end position="584"/>
    </location>
</feature>
<dbReference type="PANTHER" id="PTHR45626:SF14">
    <property type="entry name" value="ATP-DEPENDENT DNA HELICASE (EUROFUNG)"/>
    <property type="match status" value="1"/>
</dbReference>
<dbReference type="GO" id="GO:0005634">
    <property type="term" value="C:nucleus"/>
    <property type="evidence" value="ECO:0007669"/>
    <property type="project" value="TreeGrafter"/>
</dbReference>
<dbReference type="SUPFAM" id="SSF47370">
    <property type="entry name" value="Bromodomain"/>
    <property type="match status" value="1"/>
</dbReference>
<evidence type="ECO:0000256" key="3">
    <source>
        <dbReference type="ARBA" id="ARBA00022840"/>
    </source>
</evidence>
<keyword evidence="6" id="KW-0479">Metal-binding</keyword>
<dbReference type="Gene3D" id="3.40.50.300">
    <property type="entry name" value="P-loop containing nucleotide triphosphate hydrolases"/>
    <property type="match status" value="1"/>
</dbReference>
<evidence type="ECO:0000256" key="7">
    <source>
        <dbReference type="SAM" id="MobiDB-lite"/>
    </source>
</evidence>
<evidence type="ECO:0000256" key="6">
    <source>
        <dbReference type="PROSITE-ProRule" id="PRU00175"/>
    </source>
</evidence>
<dbReference type="GO" id="GO:0016787">
    <property type="term" value="F:hydrolase activity"/>
    <property type="evidence" value="ECO:0007669"/>
    <property type="project" value="UniProtKB-KW"/>
</dbReference>
<dbReference type="SUPFAM" id="SSF52540">
    <property type="entry name" value="P-loop containing nucleoside triphosphate hydrolases"/>
    <property type="match status" value="2"/>
</dbReference>
<dbReference type="Pfam" id="PF00176">
    <property type="entry name" value="SNF2-rel_dom"/>
    <property type="match status" value="1"/>
</dbReference>
<evidence type="ECO:0000313" key="11">
    <source>
        <dbReference type="Proteomes" id="UP000266841"/>
    </source>
</evidence>
<dbReference type="GO" id="GO:0005524">
    <property type="term" value="F:ATP binding"/>
    <property type="evidence" value="ECO:0007669"/>
    <property type="project" value="UniProtKB-KW"/>
</dbReference>
<dbReference type="InterPro" id="IPR027417">
    <property type="entry name" value="P-loop_NTPase"/>
</dbReference>
<name>K0TAG8_THAOC</name>
<dbReference type="EMBL" id="AGNL01003594">
    <property type="protein sequence ID" value="EJK74515.1"/>
    <property type="molecule type" value="Genomic_DNA"/>
</dbReference>
<comment type="caution">
    <text evidence="10">The sequence shown here is derived from an EMBL/GenBank/DDBJ whole genome shotgun (WGS) entry which is preliminary data.</text>
</comment>
<evidence type="ECO:0000256" key="5">
    <source>
        <dbReference type="PROSITE-ProRule" id="PRU00035"/>
    </source>
</evidence>
<dbReference type="OrthoDB" id="448448at2759"/>
<dbReference type="CDD" id="cd16449">
    <property type="entry name" value="RING-HC"/>
    <property type="match status" value="1"/>
</dbReference>
<dbReference type="SMART" id="SM00297">
    <property type="entry name" value="BROMO"/>
    <property type="match status" value="1"/>
</dbReference>
<dbReference type="Gene3D" id="1.20.920.10">
    <property type="entry name" value="Bromodomain-like"/>
    <property type="match status" value="1"/>
</dbReference>
<dbReference type="PROSITE" id="PS50089">
    <property type="entry name" value="ZF_RING_2"/>
    <property type="match status" value="1"/>
</dbReference>
<dbReference type="CDD" id="cd04369">
    <property type="entry name" value="Bromodomain"/>
    <property type="match status" value="1"/>
</dbReference>
<gene>
    <name evidence="10" type="ORF">THAOC_03799</name>
</gene>
<dbReference type="InterPro" id="IPR000330">
    <property type="entry name" value="SNF2_N"/>
</dbReference>